<comment type="caution">
    <text evidence="2">The sequence shown here is derived from an EMBL/GenBank/DDBJ whole genome shotgun (WGS) entry which is preliminary data.</text>
</comment>
<keyword evidence="3" id="KW-1185">Reference proteome</keyword>
<organism evidence="2 3">
    <name type="scientific">Streptomyces xantholiticus</name>
    <dbReference type="NCBI Taxonomy" id="68285"/>
    <lineage>
        <taxon>Bacteria</taxon>
        <taxon>Bacillati</taxon>
        <taxon>Actinomycetota</taxon>
        <taxon>Actinomycetes</taxon>
        <taxon>Kitasatosporales</taxon>
        <taxon>Streptomycetaceae</taxon>
        <taxon>Streptomyces</taxon>
    </lineage>
</organism>
<keyword evidence="1" id="KW-0472">Membrane</keyword>
<gene>
    <name evidence="2" type="ORF">ABT276_29685</name>
</gene>
<protein>
    <submittedName>
        <fullName evidence="2">Uncharacterized protein</fullName>
    </submittedName>
</protein>
<dbReference type="RefSeq" id="WP_351978518.1">
    <property type="nucleotide sequence ID" value="NZ_JBEPBX010000038.1"/>
</dbReference>
<feature type="transmembrane region" description="Helical" evidence="1">
    <location>
        <begin position="48"/>
        <end position="66"/>
    </location>
</feature>
<evidence type="ECO:0000256" key="1">
    <source>
        <dbReference type="SAM" id="Phobius"/>
    </source>
</evidence>
<name>A0ABV1V350_9ACTN</name>
<dbReference type="EMBL" id="JBEPBX010000038">
    <property type="protein sequence ID" value="MER6617445.1"/>
    <property type="molecule type" value="Genomic_DNA"/>
</dbReference>
<keyword evidence="1" id="KW-0812">Transmembrane</keyword>
<feature type="transmembrane region" description="Helical" evidence="1">
    <location>
        <begin position="78"/>
        <end position="101"/>
    </location>
</feature>
<evidence type="ECO:0000313" key="3">
    <source>
        <dbReference type="Proteomes" id="UP001445472"/>
    </source>
</evidence>
<dbReference type="Proteomes" id="UP001445472">
    <property type="component" value="Unassembled WGS sequence"/>
</dbReference>
<reference evidence="2 3" key="1">
    <citation type="submission" date="2024-06" db="EMBL/GenBank/DDBJ databases">
        <title>The Natural Products Discovery Center: Release of the First 8490 Sequenced Strains for Exploring Actinobacteria Biosynthetic Diversity.</title>
        <authorList>
            <person name="Kalkreuter E."/>
            <person name="Kautsar S.A."/>
            <person name="Yang D."/>
            <person name="Bader C.D."/>
            <person name="Teijaro C.N."/>
            <person name="Fluegel L."/>
            <person name="Davis C.M."/>
            <person name="Simpson J.R."/>
            <person name="Lauterbach L."/>
            <person name="Steele A.D."/>
            <person name="Gui C."/>
            <person name="Meng S."/>
            <person name="Li G."/>
            <person name="Viehrig K."/>
            <person name="Ye F."/>
            <person name="Su P."/>
            <person name="Kiefer A.F."/>
            <person name="Nichols A."/>
            <person name="Cepeda A.J."/>
            <person name="Yan W."/>
            <person name="Fan B."/>
            <person name="Jiang Y."/>
            <person name="Adhikari A."/>
            <person name="Zheng C.-J."/>
            <person name="Schuster L."/>
            <person name="Cowan T.M."/>
            <person name="Smanski M.J."/>
            <person name="Chevrette M.G."/>
            <person name="De Carvalho L.P.S."/>
            <person name="Shen B."/>
        </authorList>
    </citation>
    <scope>NUCLEOTIDE SEQUENCE [LARGE SCALE GENOMIC DNA]</scope>
    <source>
        <strain evidence="2 3">NPDC000837</strain>
    </source>
</reference>
<sequence>MTGDFSDDWWVLLLFPVALWVPFGPFIMGTLGVWCARRPGWRPRLGSVLVPLEPVGFPVTHTMLPLDDLDDPIQRDDFLGVLYVMVLGTTALPWLLGYGITRVTRTLRPRRGRV</sequence>
<feature type="transmembrane region" description="Helical" evidence="1">
    <location>
        <begin position="12"/>
        <end position="36"/>
    </location>
</feature>
<accession>A0ABV1V350</accession>
<evidence type="ECO:0000313" key="2">
    <source>
        <dbReference type="EMBL" id="MER6617445.1"/>
    </source>
</evidence>
<proteinExistence type="predicted"/>
<keyword evidence="1" id="KW-1133">Transmembrane helix</keyword>